<evidence type="ECO:0000256" key="1">
    <source>
        <dbReference type="SAM" id="MobiDB-lite"/>
    </source>
</evidence>
<proteinExistence type="predicted"/>
<evidence type="ECO:0000313" key="2">
    <source>
        <dbReference type="EMBL" id="MBB5727934.1"/>
    </source>
</evidence>
<dbReference type="EMBL" id="JACIJR010000001">
    <property type="protein sequence ID" value="MBB5727934.1"/>
    <property type="molecule type" value="Genomic_DNA"/>
</dbReference>
<dbReference type="AlphaFoldDB" id="A0A7W9BPX7"/>
<comment type="caution">
    <text evidence="2">The sequence shown here is derived from an EMBL/GenBank/DDBJ whole genome shotgun (WGS) entry which is preliminary data.</text>
</comment>
<sequence>MATTTLLFGGARWRAKSAGSSKVRSAGRELEDDSIPVASLVDQKHKNRSKTSRDVENPQGGPVTASETLPLPHTGILRPSRA</sequence>
<organism evidence="2 3">
    <name type="scientific">Sphingomonas prati</name>
    <dbReference type="NCBI Taxonomy" id="1843237"/>
    <lineage>
        <taxon>Bacteria</taxon>
        <taxon>Pseudomonadati</taxon>
        <taxon>Pseudomonadota</taxon>
        <taxon>Alphaproteobacteria</taxon>
        <taxon>Sphingomonadales</taxon>
        <taxon>Sphingomonadaceae</taxon>
        <taxon>Sphingomonas</taxon>
    </lineage>
</organism>
<gene>
    <name evidence="2" type="ORF">FHS99_000390</name>
</gene>
<protein>
    <submittedName>
        <fullName evidence="2">Uncharacterized protein</fullName>
    </submittedName>
</protein>
<dbReference type="RefSeq" id="WP_157175079.1">
    <property type="nucleotide sequence ID" value="NZ_BMJP01000001.1"/>
</dbReference>
<name>A0A7W9BPX7_9SPHN</name>
<evidence type="ECO:0000313" key="3">
    <source>
        <dbReference type="Proteomes" id="UP000546701"/>
    </source>
</evidence>
<accession>A0A7W9BPX7</accession>
<reference evidence="2 3" key="1">
    <citation type="submission" date="2020-08" db="EMBL/GenBank/DDBJ databases">
        <title>Genomic Encyclopedia of Type Strains, Phase IV (KMG-IV): sequencing the most valuable type-strain genomes for metagenomic binning, comparative biology and taxonomic classification.</title>
        <authorList>
            <person name="Goeker M."/>
        </authorList>
    </citation>
    <scope>NUCLEOTIDE SEQUENCE [LARGE SCALE GENOMIC DNA]</scope>
    <source>
        <strain evidence="2 3">DSM 103336</strain>
    </source>
</reference>
<dbReference type="Proteomes" id="UP000546701">
    <property type="component" value="Unassembled WGS sequence"/>
</dbReference>
<feature type="region of interest" description="Disordered" evidence="1">
    <location>
        <begin position="1"/>
        <end position="82"/>
    </location>
</feature>
<keyword evidence="3" id="KW-1185">Reference proteome</keyword>